<dbReference type="EMBL" id="KN817729">
    <property type="protein sequence ID" value="KJA13583.1"/>
    <property type="molecule type" value="Genomic_DNA"/>
</dbReference>
<dbReference type="GO" id="GO:0005737">
    <property type="term" value="C:cytoplasm"/>
    <property type="evidence" value="ECO:0007669"/>
    <property type="project" value="UniProtKB-SubCell"/>
</dbReference>
<dbReference type="InterPro" id="IPR011989">
    <property type="entry name" value="ARM-like"/>
</dbReference>
<gene>
    <name evidence="6" type="ORF">HYPSUDRAFT_543356</name>
</gene>
<organism evidence="6 7">
    <name type="scientific">Hypholoma sublateritium (strain FD-334 SS-4)</name>
    <dbReference type="NCBI Taxonomy" id="945553"/>
    <lineage>
        <taxon>Eukaryota</taxon>
        <taxon>Fungi</taxon>
        <taxon>Dikarya</taxon>
        <taxon>Basidiomycota</taxon>
        <taxon>Agaricomycotina</taxon>
        <taxon>Agaricomycetes</taxon>
        <taxon>Agaricomycetidae</taxon>
        <taxon>Agaricales</taxon>
        <taxon>Agaricineae</taxon>
        <taxon>Strophariaceae</taxon>
        <taxon>Hypholoma</taxon>
    </lineage>
</organism>
<keyword evidence="4" id="KW-0677">Repeat</keyword>
<evidence type="ECO:0000256" key="2">
    <source>
        <dbReference type="ARBA" id="ARBA00004496"/>
    </source>
</evidence>
<dbReference type="Proteomes" id="UP000054270">
    <property type="component" value="Unassembled WGS sequence"/>
</dbReference>
<evidence type="ECO:0000256" key="1">
    <source>
        <dbReference type="ARBA" id="ARBA00004123"/>
    </source>
</evidence>
<dbReference type="GO" id="GO:0005634">
    <property type="term" value="C:nucleus"/>
    <property type="evidence" value="ECO:0007669"/>
    <property type="project" value="UniProtKB-SubCell"/>
</dbReference>
<evidence type="ECO:0000256" key="3">
    <source>
        <dbReference type="ARBA" id="ARBA00022490"/>
    </source>
</evidence>
<dbReference type="PANTHER" id="PTHR15651:SF7">
    <property type="entry name" value="ARMADILLO REPEAT-CONTAINING PROTEIN 8"/>
    <property type="match status" value="1"/>
</dbReference>
<dbReference type="SUPFAM" id="SSF48371">
    <property type="entry name" value="ARM repeat"/>
    <property type="match status" value="1"/>
</dbReference>
<dbReference type="PANTHER" id="PTHR15651">
    <property type="entry name" value="ARMADILLO REPEAT-CONTAINING PROTEIN 8"/>
    <property type="match status" value="1"/>
</dbReference>
<evidence type="ECO:0000313" key="7">
    <source>
        <dbReference type="Proteomes" id="UP000054270"/>
    </source>
</evidence>
<reference evidence="7" key="1">
    <citation type="submission" date="2014-04" db="EMBL/GenBank/DDBJ databases">
        <title>Evolutionary Origins and Diversification of the Mycorrhizal Mutualists.</title>
        <authorList>
            <consortium name="DOE Joint Genome Institute"/>
            <consortium name="Mycorrhizal Genomics Consortium"/>
            <person name="Kohler A."/>
            <person name="Kuo A."/>
            <person name="Nagy L.G."/>
            <person name="Floudas D."/>
            <person name="Copeland A."/>
            <person name="Barry K.W."/>
            <person name="Cichocki N."/>
            <person name="Veneault-Fourrey C."/>
            <person name="LaButti K."/>
            <person name="Lindquist E.A."/>
            <person name="Lipzen A."/>
            <person name="Lundell T."/>
            <person name="Morin E."/>
            <person name="Murat C."/>
            <person name="Riley R."/>
            <person name="Ohm R."/>
            <person name="Sun H."/>
            <person name="Tunlid A."/>
            <person name="Henrissat B."/>
            <person name="Grigoriev I.V."/>
            <person name="Hibbett D.S."/>
            <person name="Martin F."/>
        </authorList>
    </citation>
    <scope>NUCLEOTIDE SEQUENCE [LARGE SCALE GENOMIC DNA]</scope>
    <source>
        <strain evidence="7">FD-334 SS-4</strain>
    </source>
</reference>
<evidence type="ECO:0000313" key="6">
    <source>
        <dbReference type="EMBL" id="KJA13583.1"/>
    </source>
</evidence>
<keyword evidence="3" id="KW-0963">Cytoplasm</keyword>
<dbReference type="GO" id="GO:0043161">
    <property type="term" value="P:proteasome-mediated ubiquitin-dependent protein catabolic process"/>
    <property type="evidence" value="ECO:0007669"/>
    <property type="project" value="TreeGrafter"/>
</dbReference>
<comment type="subcellular location">
    <subcellularLocation>
        <location evidence="2">Cytoplasm</location>
    </subcellularLocation>
    <subcellularLocation>
        <location evidence="1">Nucleus</location>
    </subcellularLocation>
</comment>
<dbReference type="InterPro" id="IPR038739">
    <property type="entry name" value="ARMC8/Vid28"/>
</dbReference>
<evidence type="ECO:0000256" key="5">
    <source>
        <dbReference type="ARBA" id="ARBA00023242"/>
    </source>
</evidence>
<dbReference type="InterPro" id="IPR016024">
    <property type="entry name" value="ARM-type_fold"/>
</dbReference>
<keyword evidence="5" id="KW-0539">Nucleus</keyword>
<proteinExistence type="predicted"/>
<dbReference type="STRING" id="945553.A0A0D2LRY1"/>
<protein>
    <submittedName>
        <fullName evidence="6">Uncharacterized protein</fullName>
    </submittedName>
</protein>
<dbReference type="GO" id="GO:0034657">
    <property type="term" value="C:GID complex"/>
    <property type="evidence" value="ECO:0007669"/>
    <property type="project" value="TreeGrafter"/>
</dbReference>
<evidence type="ECO:0000256" key="4">
    <source>
        <dbReference type="ARBA" id="ARBA00022737"/>
    </source>
</evidence>
<keyword evidence="7" id="KW-1185">Reference proteome</keyword>
<dbReference type="AlphaFoldDB" id="A0A0D2LRY1"/>
<name>A0A0D2LRY1_HYPSF</name>
<dbReference type="Gene3D" id="1.25.10.10">
    <property type="entry name" value="Leucine-rich Repeat Variant"/>
    <property type="match status" value="1"/>
</dbReference>
<accession>A0A0D2LRY1</accession>
<sequence length="247" mass="25595">MAGRNLPTRSCSSTTMTISVGRLKAVKNAAIGNPKSKAALAQDPILLAALIDALHDQALAAEAAHVVASIALGADAALHSLLVVHAPRALLVALADHREPHTRAAVARALRVLAARTADAVGPALWGLARTPTCELRAAAAACDDLCASEALDIYLPLLATPSAAATAIAQLLGTLLRTPAQRAAVTGWMPTPVSPEQTTRSRRGWEKTAVAATPVVPIVAKWLVTLLDAPGKNNKVRCRSILLLCP</sequence>